<dbReference type="EMBL" id="FNDG01000013">
    <property type="protein sequence ID" value="SDI21529.1"/>
    <property type="molecule type" value="Genomic_DNA"/>
</dbReference>
<dbReference type="STRING" id="29435.SAMN05216588_11326"/>
<gene>
    <name evidence="2" type="ORF">SAMN05216588_11326</name>
</gene>
<keyword evidence="1" id="KW-0812">Transmembrane</keyword>
<feature type="transmembrane region" description="Helical" evidence="1">
    <location>
        <begin position="60"/>
        <end position="81"/>
    </location>
</feature>
<name>A0A1G8IRH4_9GAMM</name>
<reference evidence="2 3" key="1">
    <citation type="submission" date="2016-10" db="EMBL/GenBank/DDBJ databases">
        <authorList>
            <person name="de Groot N.N."/>
        </authorList>
    </citation>
    <scope>NUCLEOTIDE SEQUENCE [LARGE SCALE GENOMIC DNA]</scope>
    <source>
        <strain evidence="2 3">LMG 18387</strain>
    </source>
</reference>
<accession>A0A1G8IRH4</accession>
<evidence type="ECO:0000313" key="2">
    <source>
        <dbReference type="EMBL" id="SDI21529.1"/>
    </source>
</evidence>
<organism evidence="2 3">
    <name type="scientific">Phytopseudomonas flavescens</name>
    <dbReference type="NCBI Taxonomy" id="29435"/>
    <lineage>
        <taxon>Bacteria</taxon>
        <taxon>Pseudomonadati</taxon>
        <taxon>Pseudomonadota</taxon>
        <taxon>Gammaproteobacteria</taxon>
        <taxon>Pseudomonadales</taxon>
        <taxon>Pseudomonadaceae</taxon>
        <taxon>Phytopseudomonas</taxon>
    </lineage>
</organism>
<evidence type="ECO:0000313" key="3">
    <source>
        <dbReference type="Proteomes" id="UP000198606"/>
    </source>
</evidence>
<feature type="transmembrane region" description="Helical" evidence="1">
    <location>
        <begin position="102"/>
        <end position="123"/>
    </location>
</feature>
<evidence type="ECO:0000256" key="1">
    <source>
        <dbReference type="SAM" id="Phobius"/>
    </source>
</evidence>
<dbReference type="Proteomes" id="UP000198606">
    <property type="component" value="Unassembled WGS sequence"/>
</dbReference>
<protein>
    <submittedName>
        <fullName evidence="2">Uncharacterized protein</fullName>
    </submittedName>
</protein>
<feature type="transmembrane region" description="Helical" evidence="1">
    <location>
        <begin position="30"/>
        <end position="48"/>
    </location>
</feature>
<sequence>MAPRARARRLPEPNAMPRFWTPHASARQRLVATAILLWLLGAAFYLLFIHDFVPDEALFWPSLGIALGLSGGVTLWVLQGISRKTWVVGDDLSGYGIKKKTLLLLACLLLLGFASWINTGYLIPRYLTRVIGSSAERSDLVTTRKHYGKHRTCDYSLDGRWSRGLLVSVCVDAAFHQAAPRQAFSVRLRTRESALGFIVEAVSRAPAMLNR</sequence>
<keyword evidence="1" id="KW-1133">Transmembrane helix</keyword>
<proteinExistence type="predicted"/>
<dbReference type="AlphaFoldDB" id="A0A1G8IRH4"/>
<keyword evidence="1" id="KW-0472">Membrane</keyword>